<keyword evidence="11 16" id="KW-0067">ATP-binding</keyword>
<dbReference type="PROSITE" id="PS00227">
    <property type="entry name" value="TUBULIN"/>
    <property type="match status" value="1"/>
</dbReference>
<dbReference type="InterPro" id="IPR026008">
    <property type="entry name" value="Uridine_kinase"/>
</dbReference>
<dbReference type="SUPFAM" id="SSF52540">
    <property type="entry name" value="P-loop containing nucleoside triphosphate hydrolases"/>
    <property type="match status" value="1"/>
</dbReference>
<dbReference type="GO" id="GO:0007017">
    <property type="term" value="P:microtubule-based process"/>
    <property type="evidence" value="ECO:0007669"/>
    <property type="project" value="InterPro"/>
</dbReference>
<evidence type="ECO:0000256" key="10">
    <source>
        <dbReference type="ARBA" id="ARBA00022777"/>
    </source>
</evidence>
<keyword evidence="9 16" id="KW-0547">Nucleotide-binding</keyword>
<evidence type="ECO:0000256" key="8">
    <source>
        <dbReference type="ARBA" id="ARBA00022679"/>
    </source>
</evidence>
<dbReference type="InterPro" id="IPR006083">
    <property type="entry name" value="PRK/URK"/>
</dbReference>
<dbReference type="Pfam" id="PF00485">
    <property type="entry name" value="PRK"/>
    <property type="match status" value="1"/>
</dbReference>
<comment type="caution">
    <text evidence="19">The sequence shown here is derived from an EMBL/GenBank/DDBJ whole genome shotgun (WGS) entry which is preliminary data.</text>
</comment>
<evidence type="ECO:0000256" key="6">
    <source>
        <dbReference type="ARBA" id="ARBA00021478"/>
    </source>
</evidence>
<evidence type="ECO:0000256" key="17">
    <source>
        <dbReference type="RuleBase" id="RU003825"/>
    </source>
</evidence>
<keyword evidence="10 16" id="KW-0418">Kinase</keyword>
<accession>A0A101FX10</accession>
<feature type="binding site" evidence="16">
    <location>
        <begin position="17"/>
        <end position="24"/>
    </location>
    <ligand>
        <name>ATP</name>
        <dbReference type="ChEBI" id="CHEBI:30616"/>
    </ligand>
</feature>
<comment type="catalytic activity">
    <reaction evidence="14 17">
        <text>cytidine + ATP = CMP + ADP + H(+)</text>
        <dbReference type="Rhea" id="RHEA:24674"/>
        <dbReference type="ChEBI" id="CHEBI:15378"/>
        <dbReference type="ChEBI" id="CHEBI:17562"/>
        <dbReference type="ChEBI" id="CHEBI:30616"/>
        <dbReference type="ChEBI" id="CHEBI:60377"/>
        <dbReference type="ChEBI" id="CHEBI:456216"/>
        <dbReference type="EC" id="2.7.1.48"/>
    </reaction>
</comment>
<evidence type="ECO:0000313" key="20">
    <source>
        <dbReference type="Proteomes" id="UP000064249"/>
    </source>
</evidence>
<dbReference type="PRINTS" id="PR00988">
    <property type="entry name" value="URIDINKINASE"/>
</dbReference>
<dbReference type="GO" id="GO:0044206">
    <property type="term" value="P:UMP salvage"/>
    <property type="evidence" value="ECO:0007669"/>
    <property type="project" value="UniProtKB-UniRule"/>
</dbReference>
<dbReference type="GO" id="GO:0044211">
    <property type="term" value="P:CTP salvage"/>
    <property type="evidence" value="ECO:0007669"/>
    <property type="project" value="UniProtKB-UniRule"/>
</dbReference>
<dbReference type="NCBIfam" id="TIGR00235">
    <property type="entry name" value="udk"/>
    <property type="match status" value="1"/>
</dbReference>
<dbReference type="UniPathway" id="UPA00574">
    <property type="reaction ID" value="UER00637"/>
</dbReference>
<dbReference type="GO" id="GO:0005737">
    <property type="term" value="C:cytoplasm"/>
    <property type="evidence" value="ECO:0007669"/>
    <property type="project" value="UniProtKB-SubCell"/>
</dbReference>
<name>A0A101FX10_9CHLR</name>
<evidence type="ECO:0000256" key="3">
    <source>
        <dbReference type="ARBA" id="ARBA00004784"/>
    </source>
</evidence>
<proteinExistence type="inferred from homology"/>
<evidence type="ECO:0000256" key="11">
    <source>
        <dbReference type="ARBA" id="ARBA00022840"/>
    </source>
</evidence>
<comment type="pathway">
    <text evidence="2 16 17">Pyrimidine metabolism; UMP biosynthesis via salvage pathway; UMP from uridine: step 1/1.</text>
</comment>
<dbReference type="GO" id="GO:0043771">
    <property type="term" value="F:cytidine kinase activity"/>
    <property type="evidence" value="ECO:0007669"/>
    <property type="project" value="RHEA"/>
</dbReference>
<feature type="domain" description="Phosphoribulokinase/uridine kinase" evidence="18">
    <location>
        <begin position="12"/>
        <end position="197"/>
    </location>
</feature>
<dbReference type="GO" id="GO:0004849">
    <property type="term" value="F:uridine kinase activity"/>
    <property type="evidence" value="ECO:0007669"/>
    <property type="project" value="UniProtKB-UniRule"/>
</dbReference>
<reference evidence="19 20" key="1">
    <citation type="journal article" date="2015" name="MBio">
        <title>Genome-Resolved Metagenomic Analysis Reveals Roles for Candidate Phyla and Other Microbial Community Members in Biogeochemical Transformations in Oil Reservoirs.</title>
        <authorList>
            <person name="Hu P."/>
            <person name="Tom L."/>
            <person name="Singh A."/>
            <person name="Thomas B.C."/>
            <person name="Baker B.J."/>
            <person name="Piceno Y.M."/>
            <person name="Andersen G.L."/>
            <person name="Banfield J.F."/>
        </authorList>
    </citation>
    <scope>NUCLEOTIDE SEQUENCE [LARGE SCALE GENOMIC DNA]</scope>
    <source>
        <strain evidence="19">46_16</strain>
    </source>
</reference>
<evidence type="ECO:0000256" key="7">
    <source>
        <dbReference type="ARBA" id="ARBA00022490"/>
    </source>
</evidence>
<dbReference type="GO" id="GO:0005874">
    <property type="term" value="C:microtubule"/>
    <property type="evidence" value="ECO:0007669"/>
    <property type="project" value="InterPro"/>
</dbReference>
<evidence type="ECO:0000256" key="9">
    <source>
        <dbReference type="ARBA" id="ARBA00022741"/>
    </source>
</evidence>
<dbReference type="PANTHER" id="PTHR10285">
    <property type="entry name" value="URIDINE KINASE"/>
    <property type="match status" value="1"/>
</dbReference>
<sequence>MDTESQTQKIMVVGISGGTGSGKTTLSDLILSRIGRDKIAYLPHDAYYRDQKHLPLEERAKVNYDHPDSLESELLIKHIELLKQGQSIEMPLYDFTIHNRKEQTQRVDPRPVILVEGILIFVEKALRNLFDMKIYVDTDADIRFIRRLTRDVTERGRSVQSVISQYLQTVRPMHLEFVENSKRYADIIVPEGGMNVVALDMVIARLQSLLNGEPTVESQ</sequence>
<dbReference type="Gene3D" id="3.40.50.300">
    <property type="entry name" value="P-loop containing nucleotide triphosphate hydrolases"/>
    <property type="match status" value="1"/>
</dbReference>
<gene>
    <name evidence="16" type="primary">udk</name>
    <name evidence="19" type="ORF">XD73_1096</name>
</gene>
<evidence type="ECO:0000313" key="19">
    <source>
        <dbReference type="EMBL" id="KUK46029.1"/>
    </source>
</evidence>
<dbReference type="InterPro" id="IPR017975">
    <property type="entry name" value="Tubulin_CS"/>
</dbReference>
<comment type="subcellular location">
    <subcellularLocation>
        <location evidence="1 16 17">Cytoplasm</location>
    </subcellularLocation>
</comment>
<dbReference type="NCBIfam" id="NF004018">
    <property type="entry name" value="PRK05480.1"/>
    <property type="match status" value="1"/>
</dbReference>
<evidence type="ECO:0000256" key="12">
    <source>
        <dbReference type="ARBA" id="ARBA00030641"/>
    </source>
</evidence>
<dbReference type="HAMAP" id="MF_00551">
    <property type="entry name" value="Uridine_kinase"/>
    <property type="match status" value="1"/>
</dbReference>
<dbReference type="UniPathway" id="UPA00579">
    <property type="reaction ID" value="UER00640"/>
</dbReference>
<dbReference type="EMBL" id="LGFU01000087">
    <property type="protein sequence ID" value="KUK46029.1"/>
    <property type="molecule type" value="Genomic_DNA"/>
</dbReference>
<dbReference type="InterPro" id="IPR027417">
    <property type="entry name" value="P-loop_NTPase"/>
</dbReference>
<comment type="similarity">
    <text evidence="4 16 17">Belongs to the uridine kinase family.</text>
</comment>
<evidence type="ECO:0000256" key="1">
    <source>
        <dbReference type="ARBA" id="ARBA00004496"/>
    </source>
</evidence>
<evidence type="ECO:0000256" key="14">
    <source>
        <dbReference type="ARBA" id="ARBA00047436"/>
    </source>
</evidence>
<evidence type="ECO:0000256" key="16">
    <source>
        <dbReference type="HAMAP-Rule" id="MF_00551"/>
    </source>
</evidence>
<evidence type="ECO:0000256" key="15">
    <source>
        <dbReference type="ARBA" id="ARBA00048909"/>
    </source>
</evidence>
<dbReference type="PATRIC" id="fig|167964.4.peg.1051"/>
<dbReference type="GO" id="GO:0005524">
    <property type="term" value="F:ATP binding"/>
    <property type="evidence" value="ECO:0007669"/>
    <property type="project" value="UniProtKB-UniRule"/>
</dbReference>
<evidence type="ECO:0000256" key="2">
    <source>
        <dbReference type="ARBA" id="ARBA00004690"/>
    </source>
</evidence>
<organism evidence="19 20">
    <name type="scientific">Anaerolinea thermophila</name>
    <dbReference type="NCBI Taxonomy" id="167964"/>
    <lineage>
        <taxon>Bacteria</taxon>
        <taxon>Bacillati</taxon>
        <taxon>Chloroflexota</taxon>
        <taxon>Anaerolineae</taxon>
        <taxon>Anaerolineales</taxon>
        <taxon>Anaerolineaceae</taxon>
        <taxon>Anaerolinea</taxon>
    </lineage>
</organism>
<evidence type="ECO:0000259" key="18">
    <source>
        <dbReference type="Pfam" id="PF00485"/>
    </source>
</evidence>
<evidence type="ECO:0000256" key="4">
    <source>
        <dbReference type="ARBA" id="ARBA00005408"/>
    </source>
</evidence>
<dbReference type="AlphaFoldDB" id="A0A101FX10"/>
<dbReference type="CDD" id="cd02023">
    <property type="entry name" value="UMPK"/>
    <property type="match status" value="1"/>
</dbReference>
<dbReference type="GO" id="GO:0005525">
    <property type="term" value="F:GTP binding"/>
    <property type="evidence" value="ECO:0007669"/>
    <property type="project" value="InterPro"/>
</dbReference>
<evidence type="ECO:0000256" key="5">
    <source>
        <dbReference type="ARBA" id="ARBA00012137"/>
    </source>
</evidence>
<evidence type="ECO:0000256" key="13">
    <source>
        <dbReference type="ARBA" id="ARBA00031452"/>
    </source>
</evidence>
<comment type="catalytic activity">
    <reaction evidence="15 16 17">
        <text>uridine + ATP = UMP + ADP + H(+)</text>
        <dbReference type="Rhea" id="RHEA:16825"/>
        <dbReference type="ChEBI" id="CHEBI:15378"/>
        <dbReference type="ChEBI" id="CHEBI:16704"/>
        <dbReference type="ChEBI" id="CHEBI:30616"/>
        <dbReference type="ChEBI" id="CHEBI:57865"/>
        <dbReference type="ChEBI" id="CHEBI:456216"/>
        <dbReference type="EC" id="2.7.1.48"/>
    </reaction>
</comment>
<dbReference type="InterPro" id="IPR000764">
    <property type="entry name" value="Uridine_kinase-like"/>
</dbReference>
<dbReference type="Proteomes" id="UP000064249">
    <property type="component" value="Unassembled WGS sequence"/>
</dbReference>
<comment type="pathway">
    <text evidence="3 16 17">Pyrimidine metabolism; CTP biosynthesis via salvage pathway; CTP from cytidine: step 1/3.</text>
</comment>
<dbReference type="EC" id="2.7.1.48" evidence="5 16"/>
<keyword evidence="7 16" id="KW-0963">Cytoplasm</keyword>
<keyword evidence="8 16" id="KW-0808">Transferase</keyword>
<protein>
    <recommendedName>
        <fullName evidence="6 16">Uridine kinase</fullName>
        <ecNumber evidence="5 16">2.7.1.48</ecNumber>
    </recommendedName>
    <alternativeName>
        <fullName evidence="12 16">Cytidine monophosphokinase</fullName>
    </alternativeName>
    <alternativeName>
        <fullName evidence="13 16">Uridine monophosphokinase</fullName>
    </alternativeName>
</protein>